<dbReference type="EMBL" id="FNBG01000006">
    <property type="protein sequence ID" value="SDF17029.1"/>
    <property type="molecule type" value="Genomic_DNA"/>
</dbReference>
<feature type="signal peptide" evidence="1">
    <location>
        <begin position="1"/>
        <end position="30"/>
    </location>
</feature>
<sequence>MIKGVETMKKRTVKKAFMVVCLTVMVMGLAACGKGGDSAGSGSTKLTGYYASTTNVGFVSAYPEHTFKQATFGVQNIETFADNTYVLTSTETYFSGALDFNDNGKYDVVPRGANIMKYYGTFTSTDEEGLTTLELSKPTAVIMNSSYSAGANPIGYVNTKEWTEEMGTAVGGEGPALSAEEYLESVAYPETSIVVDAAKFSFDYVALTDEAAASH</sequence>
<evidence type="ECO:0000256" key="1">
    <source>
        <dbReference type="SAM" id="SignalP"/>
    </source>
</evidence>
<reference evidence="2 3" key="1">
    <citation type="submission" date="2016-10" db="EMBL/GenBank/DDBJ databases">
        <authorList>
            <person name="de Groot N.N."/>
        </authorList>
    </citation>
    <scope>NUCLEOTIDE SEQUENCE [LARGE SCALE GENOMIC DNA]</scope>
    <source>
        <strain evidence="2 3">DSM 28129</strain>
    </source>
</reference>
<dbReference type="PROSITE" id="PS51257">
    <property type="entry name" value="PROKAR_LIPOPROTEIN"/>
    <property type="match status" value="1"/>
</dbReference>
<keyword evidence="3" id="KW-1185">Reference proteome</keyword>
<dbReference type="STRING" id="670482.SAMN04488542_106164"/>
<protein>
    <submittedName>
        <fullName evidence="2">Uncharacterized protein</fullName>
    </submittedName>
</protein>
<keyword evidence="1" id="KW-0732">Signal</keyword>
<name>A0A1G7IXM2_9BACL</name>
<organism evidence="2 3">
    <name type="scientific">Fontibacillus panacisegetis</name>
    <dbReference type="NCBI Taxonomy" id="670482"/>
    <lineage>
        <taxon>Bacteria</taxon>
        <taxon>Bacillati</taxon>
        <taxon>Bacillota</taxon>
        <taxon>Bacilli</taxon>
        <taxon>Bacillales</taxon>
        <taxon>Paenibacillaceae</taxon>
        <taxon>Fontibacillus</taxon>
    </lineage>
</organism>
<feature type="chain" id="PRO_5011489327" evidence="1">
    <location>
        <begin position="31"/>
        <end position="215"/>
    </location>
</feature>
<dbReference type="Proteomes" id="UP000198972">
    <property type="component" value="Unassembled WGS sequence"/>
</dbReference>
<proteinExistence type="predicted"/>
<gene>
    <name evidence="2" type="ORF">SAMN04488542_106164</name>
</gene>
<evidence type="ECO:0000313" key="2">
    <source>
        <dbReference type="EMBL" id="SDF17029.1"/>
    </source>
</evidence>
<evidence type="ECO:0000313" key="3">
    <source>
        <dbReference type="Proteomes" id="UP000198972"/>
    </source>
</evidence>
<accession>A0A1G7IXM2</accession>
<dbReference type="AlphaFoldDB" id="A0A1G7IXM2"/>